<dbReference type="InterPro" id="IPR036724">
    <property type="entry name" value="Cobalamin-bd_sf"/>
</dbReference>
<feature type="domain" description="B12-binding" evidence="7">
    <location>
        <begin position="508"/>
        <end position="636"/>
    </location>
</feature>
<comment type="cofactor">
    <cofactor evidence="1">
        <name>adenosylcob(III)alamin</name>
        <dbReference type="ChEBI" id="CHEBI:18408"/>
    </cofactor>
</comment>
<dbReference type="EMBL" id="CAESGF010000003">
    <property type="protein sequence ID" value="CAB4362908.1"/>
    <property type="molecule type" value="Genomic_DNA"/>
</dbReference>
<evidence type="ECO:0000256" key="1">
    <source>
        <dbReference type="ARBA" id="ARBA00001922"/>
    </source>
</evidence>
<dbReference type="Gene3D" id="3.40.50.280">
    <property type="entry name" value="Cobalamin-binding domain"/>
    <property type="match status" value="1"/>
</dbReference>
<evidence type="ECO:0000256" key="3">
    <source>
        <dbReference type="ARBA" id="ARBA00022628"/>
    </source>
</evidence>
<evidence type="ECO:0000256" key="5">
    <source>
        <dbReference type="ARBA" id="ARBA00023235"/>
    </source>
</evidence>
<dbReference type="EMBL" id="CAFBMT010000003">
    <property type="protein sequence ID" value="CAB4919032.1"/>
    <property type="molecule type" value="Genomic_DNA"/>
</dbReference>
<dbReference type="Pfam" id="PF02310">
    <property type="entry name" value="B12-binding"/>
    <property type="match status" value="1"/>
</dbReference>
<gene>
    <name evidence="9" type="ORF">UFOPK2656_00697</name>
    <name evidence="10" type="ORF">UFOPK3099_00198</name>
    <name evidence="11" type="ORF">UFOPK3651_00735</name>
    <name evidence="12" type="ORF">UFOPK3931_03182</name>
    <name evidence="8" type="ORF">UFOPK4189_00695</name>
</gene>
<evidence type="ECO:0000313" key="8">
    <source>
        <dbReference type="EMBL" id="CAB4362908.1"/>
    </source>
</evidence>
<protein>
    <submittedName>
        <fullName evidence="10">Unannotated protein</fullName>
    </submittedName>
</protein>
<dbReference type="InterPro" id="IPR006099">
    <property type="entry name" value="MeMalonylCoA_mutase_a/b_cat"/>
</dbReference>
<dbReference type="Pfam" id="PF01642">
    <property type="entry name" value="MM_CoA_mutase"/>
    <property type="match status" value="1"/>
</dbReference>
<dbReference type="GO" id="GO:0046872">
    <property type="term" value="F:metal ion binding"/>
    <property type="evidence" value="ECO:0007669"/>
    <property type="project" value="UniProtKB-KW"/>
</dbReference>
<dbReference type="CDD" id="cd02071">
    <property type="entry name" value="MM_CoA_mut_B12_BD"/>
    <property type="match status" value="1"/>
</dbReference>
<evidence type="ECO:0000259" key="7">
    <source>
        <dbReference type="PROSITE" id="PS51332"/>
    </source>
</evidence>
<reference evidence="10" key="1">
    <citation type="submission" date="2020-05" db="EMBL/GenBank/DDBJ databases">
        <authorList>
            <person name="Chiriac C."/>
            <person name="Salcher M."/>
            <person name="Ghai R."/>
            <person name="Kavagutti S V."/>
        </authorList>
    </citation>
    <scope>NUCLEOTIDE SEQUENCE</scope>
</reference>
<dbReference type="GO" id="GO:0031419">
    <property type="term" value="F:cobalamin binding"/>
    <property type="evidence" value="ECO:0007669"/>
    <property type="project" value="UniProtKB-KW"/>
</dbReference>
<dbReference type="NCBIfam" id="TIGR00640">
    <property type="entry name" value="acid_CoA_mut_C"/>
    <property type="match status" value="1"/>
</dbReference>
<dbReference type="EMBL" id="CAFBOL010000145">
    <property type="protein sequence ID" value="CAB5017888.1"/>
    <property type="molecule type" value="Genomic_DNA"/>
</dbReference>
<sequence length="639" mass="69108">MRTYSGHSSPEASNELYRTNLAKGQTGLSIAFDLPTQTGYDPDHVLAHGEVGKVGVPVVHLGHMRALLRDIPPGQMNTSMTINAPAAWLFALYVANADEQGVPSSALRGTTQNDIVKEYLSRGTYIFPPAPSRRLIVDMVAWCAQHAPKWNPMNVCSYHLQEAGATPVQEIAFSLATAIDVLDTVRDSGQVPPEQFAQVFASISFFVNAGIRFVEEICKLRAFSELWDRIGLERYGITDDKARRFRYGVQVNSLGLTEAQPENNIQRIVLEMLAVTLSKRARARSVQLPAWNEALGLPRPWDQQWSLRMQQVLAFETDLLEYGDLFDGSTVIEAKTTELRDAAWVELQDVLSLGGAFAAVDELKGRLVRSMAERTRRIESGDQLVVGVNAFTETEPSPLDTPGNILTIDPAIEAQLKTEVARWRAERDNSAVQSALDALRAAAIDGTNIVDPSIVLAKVGGTTGEWSAVLRDVFGEFRAPTGVNAAVGRRVGELAAVAEYVKTMVGGPPRFLVAKPGLDGHSNGAEQIAVAARDAGMEVVYSGIRLTPEQIVASARDEDPDVVGLSILSGSHLSLVPAVVDGLRAIGLDTPVVVGGIIPEADRQRLLDAGVAAVYTPKDFQLAKIMDDVAHLAAAHRSS</sequence>
<evidence type="ECO:0000313" key="9">
    <source>
        <dbReference type="EMBL" id="CAB4711375.1"/>
    </source>
</evidence>
<dbReference type="SUPFAM" id="SSF52242">
    <property type="entry name" value="Cobalamin (vitamin B12)-binding domain"/>
    <property type="match status" value="1"/>
</dbReference>
<dbReference type="PANTHER" id="PTHR48101">
    <property type="entry name" value="METHYLMALONYL-COA MUTASE, MITOCHONDRIAL-RELATED"/>
    <property type="match status" value="1"/>
</dbReference>
<dbReference type="InterPro" id="IPR006098">
    <property type="entry name" value="MMCoA_mutase_a_cat"/>
</dbReference>
<dbReference type="AlphaFoldDB" id="A0A6J6Y1V2"/>
<organism evidence="10">
    <name type="scientific">freshwater metagenome</name>
    <dbReference type="NCBI Taxonomy" id="449393"/>
    <lineage>
        <taxon>unclassified sequences</taxon>
        <taxon>metagenomes</taxon>
        <taxon>ecological metagenomes</taxon>
    </lineage>
</organism>
<evidence type="ECO:0000313" key="10">
    <source>
        <dbReference type="EMBL" id="CAB4802415.1"/>
    </source>
</evidence>
<evidence type="ECO:0000256" key="6">
    <source>
        <dbReference type="ARBA" id="ARBA00023285"/>
    </source>
</evidence>
<comment type="similarity">
    <text evidence="2">Belongs to the methylmalonyl-CoA mutase family.</text>
</comment>
<accession>A0A6J6Y1V2</accession>
<keyword evidence="3" id="KW-0846">Cobalamin</keyword>
<dbReference type="InterPro" id="IPR016176">
    <property type="entry name" value="Cbl-dep_enz_cat"/>
</dbReference>
<keyword evidence="4" id="KW-0479">Metal-binding</keyword>
<dbReference type="EMBL" id="CAEZYF010000003">
    <property type="protein sequence ID" value="CAB4711375.1"/>
    <property type="molecule type" value="Genomic_DNA"/>
</dbReference>
<evidence type="ECO:0000313" key="11">
    <source>
        <dbReference type="EMBL" id="CAB4919032.1"/>
    </source>
</evidence>
<dbReference type="InterPro" id="IPR006159">
    <property type="entry name" value="Acid_CoA_mut_C"/>
</dbReference>
<dbReference type="GO" id="GO:0004494">
    <property type="term" value="F:methylmalonyl-CoA mutase activity"/>
    <property type="evidence" value="ECO:0007669"/>
    <property type="project" value="InterPro"/>
</dbReference>
<proteinExistence type="inferred from homology"/>
<dbReference type="PROSITE" id="PS51332">
    <property type="entry name" value="B12_BINDING"/>
    <property type="match status" value="1"/>
</dbReference>
<keyword evidence="6" id="KW-0170">Cobalt</keyword>
<keyword evidence="5" id="KW-0413">Isomerase</keyword>
<name>A0A6J6Y1V2_9ZZZZ</name>
<dbReference type="InterPro" id="IPR006158">
    <property type="entry name" value="Cobalamin-bd"/>
</dbReference>
<dbReference type="Gene3D" id="3.20.20.240">
    <property type="entry name" value="Methylmalonyl-CoA mutase"/>
    <property type="match status" value="1"/>
</dbReference>
<dbReference type="PANTHER" id="PTHR48101:SF3">
    <property type="entry name" value="COENZYME B12-DEPENDENT MUTASE"/>
    <property type="match status" value="1"/>
</dbReference>
<dbReference type="SUPFAM" id="SSF51703">
    <property type="entry name" value="Cobalamin (vitamin B12)-dependent enzymes"/>
    <property type="match status" value="1"/>
</dbReference>
<evidence type="ECO:0000256" key="2">
    <source>
        <dbReference type="ARBA" id="ARBA00008465"/>
    </source>
</evidence>
<dbReference type="NCBIfam" id="TIGR00641">
    <property type="entry name" value="acid_CoA_mut_N"/>
    <property type="match status" value="1"/>
</dbReference>
<evidence type="ECO:0000313" key="12">
    <source>
        <dbReference type="EMBL" id="CAB5017888.1"/>
    </source>
</evidence>
<evidence type="ECO:0000256" key="4">
    <source>
        <dbReference type="ARBA" id="ARBA00022723"/>
    </source>
</evidence>
<dbReference type="EMBL" id="CAFAAV010000008">
    <property type="protein sequence ID" value="CAB4802415.1"/>
    <property type="molecule type" value="Genomic_DNA"/>
</dbReference>